<organism evidence="2 3">
    <name type="scientific">Legionella quinlivanii</name>
    <dbReference type="NCBI Taxonomy" id="45073"/>
    <lineage>
        <taxon>Bacteria</taxon>
        <taxon>Pseudomonadati</taxon>
        <taxon>Pseudomonadota</taxon>
        <taxon>Gammaproteobacteria</taxon>
        <taxon>Legionellales</taxon>
        <taxon>Legionellaceae</taxon>
        <taxon>Legionella</taxon>
    </lineage>
</organism>
<feature type="region of interest" description="Disordered" evidence="1">
    <location>
        <begin position="354"/>
        <end position="384"/>
    </location>
</feature>
<comment type="caution">
    <text evidence="2">The sequence shown here is derived from an EMBL/GenBank/DDBJ whole genome shotgun (WGS) entry which is preliminary data.</text>
</comment>
<accession>A0A0W0XRM1</accession>
<evidence type="ECO:0000313" key="2">
    <source>
        <dbReference type="EMBL" id="KTD47405.1"/>
    </source>
</evidence>
<dbReference type="EMBL" id="LNYS01000020">
    <property type="protein sequence ID" value="KTD47405.1"/>
    <property type="molecule type" value="Genomic_DNA"/>
</dbReference>
<keyword evidence="3" id="KW-1185">Reference proteome</keyword>
<evidence type="ECO:0000256" key="1">
    <source>
        <dbReference type="SAM" id="MobiDB-lite"/>
    </source>
</evidence>
<name>A0A0W0XRM1_9GAMM</name>
<dbReference type="SUPFAM" id="SSF52047">
    <property type="entry name" value="RNI-like"/>
    <property type="match status" value="1"/>
</dbReference>
<dbReference type="AlphaFoldDB" id="A0A0W0XRM1"/>
<protein>
    <submittedName>
        <fullName evidence="2">Leucine-rich repeat protein</fullName>
    </submittedName>
</protein>
<dbReference type="Proteomes" id="UP000054618">
    <property type="component" value="Unassembled WGS sequence"/>
</dbReference>
<dbReference type="Gene3D" id="3.80.10.10">
    <property type="entry name" value="Ribonuclease Inhibitor"/>
    <property type="match status" value="1"/>
</dbReference>
<reference evidence="2 3" key="1">
    <citation type="submission" date="2015-11" db="EMBL/GenBank/DDBJ databases">
        <title>Genomic analysis of 38 Legionella species identifies large and diverse effector repertoires.</title>
        <authorList>
            <person name="Burstein D."/>
            <person name="Amaro F."/>
            <person name="Zusman T."/>
            <person name="Lifshitz Z."/>
            <person name="Cohen O."/>
            <person name="Gilbert J.A."/>
            <person name="Pupko T."/>
            <person name="Shuman H.A."/>
            <person name="Segal G."/>
        </authorList>
    </citation>
    <scope>NUCLEOTIDE SEQUENCE [LARGE SCALE GENOMIC DNA]</scope>
    <source>
        <strain evidence="2 3">CDC#1442-AUS-E</strain>
    </source>
</reference>
<dbReference type="STRING" id="45073.Lqui_2331"/>
<sequence length="384" mass="43252">MYHNLGLNYDRSIDDVVAELEGIDPEEVKQLSIDSLDSSLFSYEDLLTISQKAPGFIEGLDISNLNPNKFDLQKLGEFFSQLPEQFLKIGINIRGLKLQPIDKVCGLITSLASTAIHHLELSDNATDEMNIDGINEESFFDRSPEEIIKMARSLPPHIHSLALVKANIHSGNYRNLILFLQNLPETVTSLDLSENSFDNLNFGQILRILASIPKQVTSLKLCNNNLGRFSRVMALLCDVLPKNLIKLDLSFNDFAGAFINLKPLEQLCKLKLAGNNYEALHYRALRLRFQGLPARATQVMFCFSHPENQRSSYINPANFSFADWNQSSMKQFFDVQRLFPQPASSGRFNFFPLEGSDSQPSDEVNETDNTVSLAKDGTSPRRPF</sequence>
<dbReference type="OrthoDB" id="5657147at2"/>
<evidence type="ECO:0000313" key="3">
    <source>
        <dbReference type="Proteomes" id="UP000054618"/>
    </source>
</evidence>
<feature type="compositionally biased region" description="Polar residues" evidence="1">
    <location>
        <begin position="356"/>
        <end position="372"/>
    </location>
</feature>
<dbReference type="PATRIC" id="fig|45073.5.peg.2461"/>
<gene>
    <name evidence="2" type="ORF">Lqui_2331</name>
</gene>
<dbReference type="RefSeq" id="WP_058508419.1">
    <property type="nucleotide sequence ID" value="NZ_CAAAIK010000026.1"/>
</dbReference>
<dbReference type="InterPro" id="IPR032675">
    <property type="entry name" value="LRR_dom_sf"/>
</dbReference>
<proteinExistence type="predicted"/>